<dbReference type="SMART" id="SM00980">
    <property type="entry name" value="THAP"/>
    <property type="match status" value="1"/>
</dbReference>
<dbReference type="Proteomes" id="UP001160148">
    <property type="component" value="Unassembled WGS sequence"/>
</dbReference>
<feature type="domain" description="THAP-type" evidence="6">
    <location>
        <begin position="1"/>
        <end position="90"/>
    </location>
</feature>
<dbReference type="InterPro" id="IPR052224">
    <property type="entry name" value="THAP_domain_protein"/>
</dbReference>
<dbReference type="PROSITE" id="PS50950">
    <property type="entry name" value="ZF_THAP"/>
    <property type="match status" value="1"/>
</dbReference>
<keyword evidence="3" id="KW-0862">Zinc</keyword>
<organism evidence="7 8">
    <name type="scientific">Macrosiphum euphorbiae</name>
    <name type="common">potato aphid</name>
    <dbReference type="NCBI Taxonomy" id="13131"/>
    <lineage>
        <taxon>Eukaryota</taxon>
        <taxon>Metazoa</taxon>
        <taxon>Ecdysozoa</taxon>
        <taxon>Arthropoda</taxon>
        <taxon>Hexapoda</taxon>
        <taxon>Insecta</taxon>
        <taxon>Pterygota</taxon>
        <taxon>Neoptera</taxon>
        <taxon>Paraneoptera</taxon>
        <taxon>Hemiptera</taxon>
        <taxon>Sternorrhyncha</taxon>
        <taxon>Aphidomorpha</taxon>
        <taxon>Aphidoidea</taxon>
        <taxon>Aphididae</taxon>
        <taxon>Macrosiphini</taxon>
        <taxon>Macrosiphum</taxon>
    </lineage>
</organism>
<evidence type="ECO:0000313" key="7">
    <source>
        <dbReference type="EMBL" id="CAI6357105.1"/>
    </source>
</evidence>
<keyword evidence="2 5" id="KW-0863">Zinc-finger</keyword>
<evidence type="ECO:0000256" key="1">
    <source>
        <dbReference type="ARBA" id="ARBA00022723"/>
    </source>
</evidence>
<dbReference type="InterPro" id="IPR006612">
    <property type="entry name" value="THAP_Znf"/>
</dbReference>
<evidence type="ECO:0000259" key="6">
    <source>
        <dbReference type="PROSITE" id="PS50950"/>
    </source>
</evidence>
<comment type="caution">
    <text evidence="7">The sequence shown here is derived from an EMBL/GenBank/DDBJ whole genome shotgun (WGS) entry which is preliminary data.</text>
</comment>
<protein>
    <recommendedName>
        <fullName evidence="6">THAP-type domain-containing protein</fullName>
    </recommendedName>
</protein>
<evidence type="ECO:0000313" key="8">
    <source>
        <dbReference type="Proteomes" id="UP001160148"/>
    </source>
</evidence>
<reference evidence="7 8" key="1">
    <citation type="submission" date="2023-01" db="EMBL/GenBank/DDBJ databases">
        <authorList>
            <person name="Whitehead M."/>
        </authorList>
    </citation>
    <scope>NUCLEOTIDE SEQUENCE [LARGE SCALE GENOMIC DNA]</scope>
</reference>
<dbReference type="GO" id="GO:0008270">
    <property type="term" value="F:zinc ion binding"/>
    <property type="evidence" value="ECO:0007669"/>
    <property type="project" value="UniProtKB-KW"/>
</dbReference>
<name>A0AAV0WM13_9HEMI</name>
<accession>A0AAV0WM13</accession>
<gene>
    <name evidence="7" type="ORF">MEUPH1_LOCUS12767</name>
</gene>
<evidence type="ECO:0000256" key="3">
    <source>
        <dbReference type="ARBA" id="ARBA00022833"/>
    </source>
</evidence>
<dbReference type="Pfam" id="PF05485">
    <property type="entry name" value="THAP"/>
    <property type="match status" value="1"/>
</dbReference>
<evidence type="ECO:0000256" key="4">
    <source>
        <dbReference type="ARBA" id="ARBA00023125"/>
    </source>
</evidence>
<dbReference type="PANTHER" id="PTHR46927:SF3">
    <property type="entry name" value="THAP-TYPE DOMAIN-CONTAINING PROTEIN"/>
    <property type="match status" value="1"/>
</dbReference>
<dbReference type="EMBL" id="CARXXK010000002">
    <property type="protein sequence ID" value="CAI6357105.1"/>
    <property type="molecule type" value="Genomic_DNA"/>
</dbReference>
<dbReference type="AlphaFoldDB" id="A0AAV0WM13"/>
<dbReference type="GO" id="GO:0003677">
    <property type="term" value="F:DNA binding"/>
    <property type="evidence" value="ECO:0007669"/>
    <property type="project" value="UniProtKB-UniRule"/>
</dbReference>
<evidence type="ECO:0000256" key="2">
    <source>
        <dbReference type="ARBA" id="ARBA00022771"/>
    </source>
</evidence>
<keyword evidence="8" id="KW-1185">Reference proteome</keyword>
<dbReference type="SUPFAM" id="SSF57716">
    <property type="entry name" value="Glucocorticoid receptor-like (DNA-binding domain)"/>
    <property type="match status" value="1"/>
</dbReference>
<proteinExistence type="predicted"/>
<dbReference type="PANTHER" id="PTHR46927">
    <property type="entry name" value="AGAP005574-PA"/>
    <property type="match status" value="1"/>
</dbReference>
<keyword evidence="1" id="KW-0479">Metal-binding</keyword>
<keyword evidence="4 5" id="KW-0238">DNA-binding</keyword>
<sequence length="99" mass="11621">MSGTTKSKNSCCVVNCSNSYKNTNNITFYRLPNRDYEKETKEKWIKAINRIIENRKPWRPSVHSVVCSAHFINNNRSLDPRSPSYIPSIFPEVYKKKNH</sequence>
<evidence type="ECO:0000256" key="5">
    <source>
        <dbReference type="PROSITE-ProRule" id="PRU00309"/>
    </source>
</evidence>